<keyword evidence="1" id="KW-1133">Transmembrane helix</keyword>
<comment type="caution">
    <text evidence="2">The sequence shown here is derived from an EMBL/GenBank/DDBJ whole genome shotgun (WGS) entry which is preliminary data.</text>
</comment>
<organism evidence="2">
    <name type="scientific">marine sediment metagenome</name>
    <dbReference type="NCBI Taxonomy" id="412755"/>
    <lineage>
        <taxon>unclassified sequences</taxon>
        <taxon>metagenomes</taxon>
        <taxon>ecological metagenomes</taxon>
    </lineage>
</organism>
<keyword evidence="1" id="KW-0472">Membrane</keyword>
<keyword evidence="1" id="KW-0812">Transmembrane</keyword>
<name>X0Z9I9_9ZZZZ</name>
<protein>
    <submittedName>
        <fullName evidence="2">Uncharacterized protein</fullName>
    </submittedName>
</protein>
<reference evidence="2" key="1">
    <citation type="journal article" date="2014" name="Front. Microbiol.">
        <title>High frequency of phylogenetically diverse reductive dehalogenase-homologous genes in deep subseafloor sedimentary metagenomes.</title>
        <authorList>
            <person name="Kawai M."/>
            <person name="Futagami T."/>
            <person name="Toyoda A."/>
            <person name="Takaki Y."/>
            <person name="Nishi S."/>
            <person name="Hori S."/>
            <person name="Arai W."/>
            <person name="Tsubouchi T."/>
            <person name="Morono Y."/>
            <person name="Uchiyama I."/>
            <person name="Ito T."/>
            <person name="Fujiyama A."/>
            <person name="Inagaki F."/>
            <person name="Takami H."/>
        </authorList>
    </citation>
    <scope>NUCLEOTIDE SEQUENCE</scope>
    <source>
        <strain evidence="2">Expedition CK06-06</strain>
    </source>
</reference>
<evidence type="ECO:0000256" key="1">
    <source>
        <dbReference type="SAM" id="Phobius"/>
    </source>
</evidence>
<feature type="transmembrane region" description="Helical" evidence="1">
    <location>
        <begin position="12"/>
        <end position="36"/>
    </location>
</feature>
<accession>X0Z9I9</accession>
<feature type="transmembrane region" description="Helical" evidence="1">
    <location>
        <begin position="42"/>
        <end position="62"/>
    </location>
</feature>
<dbReference type="AlphaFoldDB" id="X0Z9I9"/>
<sequence>MYGMEVPGKVKYWNYGVFVIMALFYWIMARIALLFFVLKLVFAWWDVLIFCGCVVLLSYFFYIAPLQKTQKAQERSSGIDFADSLIQKGKKIPQEMIETVLRGAIPL</sequence>
<gene>
    <name evidence="2" type="ORF">S01H4_13764</name>
</gene>
<dbReference type="EMBL" id="BART01006054">
    <property type="protein sequence ID" value="GAG57058.1"/>
    <property type="molecule type" value="Genomic_DNA"/>
</dbReference>
<proteinExistence type="predicted"/>
<evidence type="ECO:0000313" key="2">
    <source>
        <dbReference type="EMBL" id="GAG57058.1"/>
    </source>
</evidence>